<dbReference type="Pfam" id="PF16391">
    <property type="entry name" value="DUF5000"/>
    <property type="match status" value="1"/>
</dbReference>
<evidence type="ECO:0000259" key="3">
    <source>
        <dbReference type="Pfam" id="PF17166"/>
    </source>
</evidence>
<protein>
    <recommendedName>
        <fullName evidence="6">F5/8 type C domain-containing protein</fullName>
    </recommendedName>
</protein>
<dbReference type="Pfam" id="PF17166">
    <property type="entry name" value="DUF5126"/>
    <property type="match status" value="1"/>
</dbReference>
<feature type="domain" description="DUF4959" evidence="1">
    <location>
        <begin position="19"/>
        <end position="122"/>
    </location>
</feature>
<dbReference type="EMBL" id="JRHC01000003">
    <property type="protein sequence ID" value="KJF43340.1"/>
    <property type="molecule type" value="Genomic_DNA"/>
</dbReference>
<name>A0A0D8J8P5_9BACT</name>
<dbReference type="Pfam" id="PF16323">
    <property type="entry name" value="DUF4959"/>
    <property type="match status" value="1"/>
</dbReference>
<accession>A0A0D8J8P5</accession>
<keyword evidence="5" id="KW-1185">Reference proteome</keyword>
<evidence type="ECO:0000259" key="2">
    <source>
        <dbReference type="Pfam" id="PF16391"/>
    </source>
</evidence>
<dbReference type="InterPro" id="IPR032164">
    <property type="entry name" value="DUF5000"/>
</dbReference>
<dbReference type="OrthoDB" id="626236at2"/>
<dbReference type="SUPFAM" id="SSF49785">
    <property type="entry name" value="Galactose-binding domain-like"/>
    <property type="match status" value="1"/>
</dbReference>
<sequence>MKKYIYLIAIIGIVTLLSGCEEDTHKPIFPDSDPPGPVTNPQVENLPGAAVISYSLPSDEDLLYVKAEYTLSDGRKVVSKSSGYLHMIQVEGFGDTDEKTVTLYAVDRSENVSSPVTVKVNPELPDVHSVKSTIQMVGDFGGVRFRWDNENNASLAFFFMAEDSTGTLSLLDVIYSGVTEGEYTIRGFEPEEREFAVVVRDRWDNYSDTSKITVTPLYEEKLDKENWVLVQLDNDVPSGWNAWEGRAEYAWDDDINTFNHTYAGSDGWPQRLTLDLGATVKLSRVIVHQRQTFAYRHGNPRLMDIWGIKEEPAQDGSLDNWFPLRVAPDNGCVARQPSLEGGTAAEDEEHLLNGDEYSFTLDDPEVRYVRFVIHETWGLTGFSHFGEITFYGQVVEE</sequence>
<dbReference type="STRING" id="1544798.LH29_13960"/>
<reference evidence="4 5" key="1">
    <citation type="submission" date="2014-09" db="EMBL/GenBank/DDBJ databases">
        <title>Draft Genome Sequence of Draconibacterium sp. JN14CK-3.</title>
        <authorList>
            <person name="Dong C."/>
            <person name="Lai Q."/>
            <person name="Shao Z."/>
        </authorList>
    </citation>
    <scope>NUCLEOTIDE SEQUENCE [LARGE SCALE GENOMIC DNA]</scope>
    <source>
        <strain evidence="4 5">JN14CK-3</strain>
    </source>
</reference>
<gene>
    <name evidence="4" type="ORF">LH29_13960</name>
</gene>
<evidence type="ECO:0008006" key="6">
    <source>
        <dbReference type="Google" id="ProtNLM"/>
    </source>
</evidence>
<evidence type="ECO:0000313" key="4">
    <source>
        <dbReference type="EMBL" id="KJF43340.1"/>
    </source>
</evidence>
<dbReference type="InterPro" id="IPR032527">
    <property type="entry name" value="DUF4959"/>
</dbReference>
<dbReference type="Gene3D" id="2.60.120.260">
    <property type="entry name" value="Galactose-binding domain-like"/>
    <property type="match status" value="1"/>
</dbReference>
<dbReference type="RefSeq" id="WP_045030605.1">
    <property type="nucleotide sequence ID" value="NZ_JRHC01000003.1"/>
</dbReference>
<evidence type="ECO:0000313" key="5">
    <source>
        <dbReference type="Proteomes" id="UP000032544"/>
    </source>
</evidence>
<dbReference type="PROSITE" id="PS51257">
    <property type="entry name" value="PROKAR_LIPOPROTEIN"/>
    <property type="match status" value="1"/>
</dbReference>
<dbReference type="InterPro" id="IPR033431">
    <property type="entry name" value="DUF5126"/>
</dbReference>
<organism evidence="4 5">
    <name type="scientific">Draconibacterium sediminis</name>
    <dbReference type="NCBI Taxonomy" id="1544798"/>
    <lineage>
        <taxon>Bacteria</taxon>
        <taxon>Pseudomonadati</taxon>
        <taxon>Bacteroidota</taxon>
        <taxon>Bacteroidia</taxon>
        <taxon>Marinilabiliales</taxon>
        <taxon>Prolixibacteraceae</taxon>
        <taxon>Draconibacterium</taxon>
    </lineage>
</organism>
<dbReference type="InterPro" id="IPR008979">
    <property type="entry name" value="Galactose-bd-like_sf"/>
</dbReference>
<feature type="domain" description="DUF5126" evidence="3">
    <location>
        <begin position="125"/>
        <end position="224"/>
    </location>
</feature>
<evidence type="ECO:0000259" key="1">
    <source>
        <dbReference type="Pfam" id="PF16323"/>
    </source>
</evidence>
<comment type="caution">
    <text evidence="4">The sequence shown here is derived from an EMBL/GenBank/DDBJ whole genome shotgun (WGS) entry which is preliminary data.</text>
</comment>
<feature type="domain" description="DUF5000" evidence="2">
    <location>
        <begin position="251"/>
        <end position="392"/>
    </location>
</feature>
<proteinExistence type="predicted"/>
<dbReference type="AlphaFoldDB" id="A0A0D8J8P5"/>
<dbReference type="Proteomes" id="UP000032544">
    <property type="component" value="Unassembled WGS sequence"/>
</dbReference>